<dbReference type="AlphaFoldDB" id="A0A9P1E5Z9"/>
<keyword evidence="5" id="KW-1185">Reference proteome</keyword>
<evidence type="ECO:0000256" key="1">
    <source>
        <dbReference type="ARBA" id="ARBA00007447"/>
    </source>
</evidence>
<dbReference type="InterPro" id="IPR033121">
    <property type="entry name" value="PEPTIDASE_A1"/>
</dbReference>
<proteinExistence type="inferred from homology"/>
<dbReference type="Pfam" id="PF14543">
    <property type="entry name" value="TAXi_N"/>
    <property type="match status" value="1"/>
</dbReference>
<evidence type="ECO:0000256" key="2">
    <source>
        <dbReference type="PIRSR" id="PIRSR601461-1"/>
    </source>
</evidence>
<reference evidence="4" key="1">
    <citation type="submission" date="2022-07" db="EMBL/GenBank/DDBJ databases">
        <authorList>
            <person name="Macas J."/>
            <person name="Novak P."/>
            <person name="Neumann P."/>
        </authorList>
    </citation>
    <scope>NUCLEOTIDE SEQUENCE</scope>
</reference>
<dbReference type="GO" id="GO:0004190">
    <property type="term" value="F:aspartic-type endopeptidase activity"/>
    <property type="evidence" value="ECO:0007669"/>
    <property type="project" value="InterPro"/>
</dbReference>
<dbReference type="OrthoDB" id="2747330at2759"/>
<gene>
    <name evidence="4" type="ORF">CEURO_LOCUS7655</name>
</gene>
<feature type="domain" description="Peptidase A1" evidence="3">
    <location>
        <begin position="106"/>
        <end position="466"/>
    </location>
</feature>
<dbReference type="SUPFAM" id="SSF50630">
    <property type="entry name" value="Acid proteases"/>
    <property type="match status" value="1"/>
</dbReference>
<feature type="active site" evidence="2">
    <location>
        <position position="124"/>
    </location>
</feature>
<accession>A0A9P1E5Z9</accession>
<evidence type="ECO:0000259" key="3">
    <source>
        <dbReference type="PROSITE" id="PS51767"/>
    </source>
</evidence>
<dbReference type="GO" id="GO:0006508">
    <property type="term" value="P:proteolysis"/>
    <property type="evidence" value="ECO:0007669"/>
    <property type="project" value="InterPro"/>
</dbReference>
<dbReference type="PANTHER" id="PTHR13683">
    <property type="entry name" value="ASPARTYL PROTEASES"/>
    <property type="match status" value="1"/>
</dbReference>
<dbReference type="PANTHER" id="PTHR13683:SF750">
    <property type="entry name" value="ASPARTYL PROTEASE AED1"/>
    <property type="match status" value="1"/>
</dbReference>
<name>A0A9P1E5Z9_CUSEU</name>
<dbReference type="InterPro" id="IPR021109">
    <property type="entry name" value="Peptidase_aspartic_dom_sf"/>
</dbReference>
<comment type="caution">
    <text evidence="4">The sequence shown here is derived from an EMBL/GenBank/DDBJ whole genome shotgun (WGS) entry which is preliminary data.</text>
</comment>
<dbReference type="Proteomes" id="UP001152484">
    <property type="component" value="Unassembled WGS sequence"/>
</dbReference>
<feature type="active site" evidence="2">
    <location>
        <position position="338"/>
    </location>
</feature>
<dbReference type="EMBL" id="CAMAPE010000013">
    <property type="protein sequence ID" value="CAH9080805.1"/>
    <property type="molecule type" value="Genomic_DNA"/>
</dbReference>
<protein>
    <recommendedName>
        <fullName evidence="3">Peptidase A1 domain-containing protein</fullName>
    </recommendedName>
</protein>
<comment type="similarity">
    <text evidence="1">Belongs to the peptidase A1 family.</text>
</comment>
<evidence type="ECO:0000313" key="5">
    <source>
        <dbReference type="Proteomes" id="UP001152484"/>
    </source>
</evidence>
<dbReference type="PROSITE" id="PS51767">
    <property type="entry name" value="PEPTIDASE_A1"/>
    <property type="match status" value="1"/>
</dbReference>
<organism evidence="4 5">
    <name type="scientific">Cuscuta europaea</name>
    <name type="common">European dodder</name>
    <dbReference type="NCBI Taxonomy" id="41803"/>
    <lineage>
        <taxon>Eukaryota</taxon>
        <taxon>Viridiplantae</taxon>
        <taxon>Streptophyta</taxon>
        <taxon>Embryophyta</taxon>
        <taxon>Tracheophyta</taxon>
        <taxon>Spermatophyta</taxon>
        <taxon>Magnoliopsida</taxon>
        <taxon>eudicotyledons</taxon>
        <taxon>Gunneridae</taxon>
        <taxon>Pentapetalae</taxon>
        <taxon>asterids</taxon>
        <taxon>lamiids</taxon>
        <taxon>Solanales</taxon>
        <taxon>Convolvulaceae</taxon>
        <taxon>Cuscuteae</taxon>
        <taxon>Cuscuta</taxon>
        <taxon>Cuscuta subgen. Cuscuta</taxon>
    </lineage>
</organism>
<dbReference type="Gene3D" id="2.40.70.10">
    <property type="entry name" value="Acid Proteases"/>
    <property type="match status" value="2"/>
</dbReference>
<evidence type="ECO:0000313" key="4">
    <source>
        <dbReference type="EMBL" id="CAH9080805.1"/>
    </source>
</evidence>
<dbReference type="InterPro" id="IPR032861">
    <property type="entry name" value="TAXi_N"/>
</dbReference>
<dbReference type="Pfam" id="PF14541">
    <property type="entry name" value="TAXi_C"/>
    <property type="match status" value="1"/>
</dbReference>
<dbReference type="InterPro" id="IPR032799">
    <property type="entry name" value="TAXi_C"/>
</dbReference>
<sequence>MTAPLKANGHGVMKFLPASKLPFLLITILAMLSTFVSHGEAAGLGSLKVVNRMGREANPSASPGTMMSELVRQHNARVRSRTSGSAGGVTAQLPATMSTGVVVGNHVVQVKLGSRKTELSLVLDTGSDVTWTQCQPCGQDSTNCYSQRETIFDPSTSESYQDVPCNSSSCTNDVFEATGAGPQCLKSTKNPVAGKSTCTYGTAYASPDTYSSGNLGMDNLTLTAGAGAIRGFIFGCGQVNGFSGRDEAGMMGLGRSRLSIVSQTAKTFGKRFSYCLPTERGTGGHLTFGSPLPAAAKVTPFAVTARNGYFIDVLDISVNGQALNIGPQVFNASGTIIDSGASFSMLPPAAFGALNDSFVRHLSKYPRAKGDGKSFNTCFNFTGFPDYQSIIPKISYTFAGPGKDPSVVHLNPSVAMVAINLKDPLSQVCLAFGANRQKTDVGVFGNWQQQSLEVFYDVAGGKLGFIEAKCT</sequence>
<dbReference type="InterPro" id="IPR001461">
    <property type="entry name" value="Aspartic_peptidase_A1"/>
</dbReference>